<feature type="compositionally biased region" description="Low complexity" evidence="1">
    <location>
        <begin position="327"/>
        <end position="339"/>
    </location>
</feature>
<feature type="transmembrane region" description="Helical" evidence="2">
    <location>
        <begin position="251"/>
        <end position="271"/>
    </location>
</feature>
<gene>
    <name evidence="3" type="ORF">B1B_11175</name>
</gene>
<protein>
    <recommendedName>
        <fullName evidence="4">Urease accessory protein UreH-like transmembrane domain-containing protein</fullName>
    </recommendedName>
</protein>
<feature type="transmembrane region" description="Helical" evidence="2">
    <location>
        <begin position="135"/>
        <end position="156"/>
    </location>
</feature>
<accession>T0ZQP9</accession>
<keyword evidence="2" id="KW-0812">Transmembrane</keyword>
<reference evidence="3" key="2">
    <citation type="journal article" date="2014" name="ISME J.">
        <title>Microbial stratification in low pH oxic and suboxic macroscopic growths along an acid mine drainage.</title>
        <authorList>
            <person name="Mendez-Garcia C."/>
            <person name="Mesa V."/>
            <person name="Sprenger R.R."/>
            <person name="Richter M."/>
            <person name="Diez M.S."/>
            <person name="Solano J."/>
            <person name="Bargiela R."/>
            <person name="Golyshina O.V."/>
            <person name="Manteca A."/>
            <person name="Ramos J.L."/>
            <person name="Gallego J.R."/>
            <person name="Llorente I."/>
            <person name="Martins Dos Santos V.A."/>
            <person name="Jensen O.N."/>
            <person name="Pelaez A.I."/>
            <person name="Sanchez J."/>
            <person name="Ferrer M."/>
        </authorList>
    </citation>
    <scope>NUCLEOTIDE SEQUENCE</scope>
</reference>
<feature type="transmembrane region" description="Helical" evidence="2">
    <location>
        <begin position="88"/>
        <end position="106"/>
    </location>
</feature>
<evidence type="ECO:0008006" key="4">
    <source>
        <dbReference type="Google" id="ProtNLM"/>
    </source>
</evidence>
<comment type="caution">
    <text evidence="3">The sequence shown here is derived from an EMBL/GenBank/DDBJ whole genome shotgun (WGS) entry which is preliminary data.</text>
</comment>
<proteinExistence type="predicted"/>
<evidence type="ECO:0000313" key="3">
    <source>
        <dbReference type="EMBL" id="EQD50606.1"/>
    </source>
</evidence>
<dbReference type="AlphaFoldDB" id="T0ZQP9"/>
<feature type="transmembrane region" description="Helical" evidence="2">
    <location>
        <begin position="168"/>
        <end position="192"/>
    </location>
</feature>
<sequence length="349" mass="37533">MLNLWNPSHLAFGLSLLTAFVLGIVHGVTPDEHTWPITFSYAVGSYSTRRGLRAGLLFSLSFTLQRAIASELAFLGLAPLMTLVSGNYWVYLIVGAVMLLGGRLILSRPRRRPKLPDSPPGAEVSLQDPRPWIPAVHGFVAGWGFGAFAILIYTVLAPAMPSAAWGWVPGALFGLGTTFVQALAGAGIGFWASRRGLDPVSLRAAALRTAGRTLFWGGATFLAAGLVGFLIPGIGNWTFDTGIRIHNLAHLGLAFAIVVFVVLGVGLGSFVSEIRKLGRLPDLCTLSPEACQTHPAEVSSARPADHKPVLDRNHFRDRIPTFQPQGRPMGSSRPSLLRRGSARVRDRFA</sequence>
<name>T0ZQP9_9ZZZZ</name>
<organism evidence="3">
    <name type="scientific">mine drainage metagenome</name>
    <dbReference type="NCBI Taxonomy" id="410659"/>
    <lineage>
        <taxon>unclassified sequences</taxon>
        <taxon>metagenomes</taxon>
        <taxon>ecological metagenomes</taxon>
    </lineage>
</organism>
<keyword evidence="2" id="KW-0472">Membrane</keyword>
<keyword evidence="2" id="KW-1133">Transmembrane helix</keyword>
<feature type="region of interest" description="Disordered" evidence="1">
    <location>
        <begin position="319"/>
        <end position="349"/>
    </location>
</feature>
<dbReference type="EMBL" id="AUZY01007238">
    <property type="protein sequence ID" value="EQD50606.1"/>
    <property type="molecule type" value="Genomic_DNA"/>
</dbReference>
<feature type="transmembrane region" description="Helical" evidence="2">
    <location>
        <begin position="213"/>
        <end position="231"/>
    </location>
</feature>
<evidence type="ECO:0000256" key="1">
    <source>
        <dbReference type="SAM" id="MobiDB-lite"/>
    </source>
</evidence>
<evidence type="ECO:0000256" key="2">
    <source>
        <dbReference type="SAM" id="Phobius"/>
    </source>
</evidence>
<reference evidence="3" key="1">
    <citation type="submission" date="2013-08" db="EMBL/GenBank/DDBJ databases">
        <authorList>
            <person name="Mendez C."/>
            <person name="Richter M."/>
            <person name="Ferrer M."/>
            <person name="Sanchez J."/>
        </authorList>
    </citation>
    <scope>NUCLEOTIDE SEQUENCE</scope>
</reference>